<name>A0A6G0Y1G9_APHCR</name>
<evidence type="ECO:0000313" key="1">
    <source>
        <dbReference type="EMBL" id="KAF0747308.1"/>
    </source>
</evidence>
<evidence type="ECO:0008006" key="3">
    <source>
        <dbReference type="Google" id="ProtNLM"/>
    </source>
</evidence>
<feature type="non-terminal residue" evidence="1">
    <location>
        <position position="1"/>
    </location>
</feature>
<dbReference type="AlphaFoldDB" id="A0A6G0Y1G9"/>
<dbReference type="OrthoDB" id="6622899at2759"/>
<proteinExistence type="predicted"/>
<accession>A0A6G0Y1G9</accession>
<gene>
    <name evidence="1" type="ORF">FWK35_00028091</name>
</gene>
<feature type="non-terminal residue" evidence="1">
    <location>
        <position position="188"/>
    </location>
</feature>
<protein>
    <recommendedName>
        <fullName evidence="3">THAP-type domain-containing protein</fullName>
    </recommendedName>
</protein>
<organism evidence="1 2">
    <name type="scientific">Aphis craccivora</name>
    <name type="common">Cowpea aphid</name>
    <dbReference type="NCBI Taxonomy" id="307492"/>
    <lineage>
        <taxon>Eukaryota</taxon>
        <taxon>Metazoa</taxon>
        <taxon>Ecdysozoa</taxon>
        <taxon>Arthropoda</taxon>
        <taxon>Hexapoda</taxon>
        <taxon>Insecta</taxon>
        <taxon>Pterygota</taxon>
        <taxon>Neoptera</taxon>
        <taxon>Paraneoptera</taxon>
        <taxon>Hemiptera</taxon>
        <taxon>Sternorrhyncha</taxon>
        <taxon>Aphidomorpha</taxon>
        <taxon>Aphidoidea</taxon>
        <taxon>Aphididae</taxon>
        <taxon>Aphidini</taxon>
        <taxon>Aphis</taxon>
        <taxon>Aphis</taxon>
    </lineage>
</organism>
<comment type="caution">
    <text evidence="1">The sequence shown here is derived from an EMBL/GenBank/DDBJ whole genome shotgun (WGS) entry which is preliminary data.</text>
</comment>
<reference evidence="1 2" key="1">
    <citation type="submission" date="2019-08" db="EMBL/GenBank/DDBJ databases">
        <title>Whole genome of Aphis craccivora.</title>
        <authorList>
            <person name="Voronova N.V."/>
            <person name="Shulinski R.S."/>
            <person name="Bandarenka Y.V."/>
            <person name="Zhorov D.G."/>
            <person name="Warner D."/>
        </authorList>
    </citation>
    <scope>NUCLEOTIDE SEQUENCE [LARGE SCALE GENOMIC DNA]</scope>
    <source>
        <strain evidence="1">180601</strain>
        <tissue evidence="1">Whole Body</tissue>
    </source>
</reference>
<sequence>NIPVITINDLREIVKETANSTTRINKVEKLKEKINNIVDEGCWDIDDIFLEHNYTDYSFDCILNFIIFNRYIAKRLTVKTNCELCKNSLKNLNTTKYGTTADLVTAKTLELSFTKFADSSNAFDETCEDFFKNNISLPFPCADHRTQMLSDICVNYLVMRMRQYSYSQNQNNKKLNKTKKKLSKLVNS</sequence>
<keyword evidence="2" id="KW-1185">Reference proteome</keyword>
<dbReference type="EMBL" id="VUJU01006889">
    <property type="protein sequence ID" value="KAF0747308.1"/>
    <property type="molecule type" value="Genomic_DNA"/>
</dbReference>
<dbReference type="Proteomes" id="UP000478052">
    <property type="component" value="Unassembled WGS sequence"/>
</dbReference>
<evidence type="ECO:0000313" key="2">
    <source>
        <dbReference type="Proteomes" id="UP000478052"/>
    </source>
</evidence>